<dbReference type="InterPro" id="IPR011676">
    <property type="entry name" value="DUF1618"/>
</dbReference>
<name>A0A0E0CVX6_9ORYZ</name>
<dbReference type="PANTHER" id="PTHR33074:SF83">
    <property type="entry name" value="EXPRESSED PROTEIN"/>
    <property type="match status" value="1"/>
</dbReference>
<dbReference type="EnsemblPlants" id="OMERI03G05160.4">
    <property type="protein sequence ID" value="OMERI03G05160.4"/>
    <property type="gene ID" value="OMERI03G05160"/>
</dbReference>
<dbReference type="eggNOG" id="ENOG502R3D6">
    <property type="taxonomic scope" value="Eukaryota"/>
</dbReference>
<accession>A0A0E0CVX6</accession>
<dbReference type="PANTHER" id="PTHR33074">
    <property type="entry name" value="EXPRESSED PROTEIN-RELATED"/>
    <property type="match status" value="1"/>
</dbReference>
<evidence type="ECO:0000256" key="1">
    <source>
        <dbReference type="SAM" id="MobiDB-lite"/>
    </source>
</evidence>
<feature type="region of interest" description="Disordered" evidence="1">
    <location>
        <begin position="571"/>
        <end position="602"/>
    </location>
</feature>
<keyword evidence="4" id="KW-1185">Reference proteome</keyword>
<reference evidence="3" key="1">
    <citation type="submission" date="2015-04" db="UniProtKB">
        <authorList>
            <consortium name="EnsemblPlants"/>
        </authorList>
    </citation>
    <scope>IDENTIFICATION</scope>
</reference>
<dbReference type="AlphaFoldDB" id="A0A0E0CVX6"/>
<dbReference type="STRING" id="40149.A0A0E0CVX6"/>
<dbReference type="Gramene" id="OMERI03G05160.4">
    <property type="protein sequence ID" value="OMERI03G05160.4"/>
    <property type="gene ID" value="OMERI03G05160"/>
</dbReference>
<evidence type="ECO:0000313" key="4">
    <source>
        <dbReference type="Proteomes" id="UP000008021"/>
    </source>
</evidence>
<dbReference type="Proteomes" id="UP000008021">
    <property type="component" value="Chromosome 3"/>
</dbReference>
<protein>
    <recommendedName>
        <fullName evidence="2">DUF1618 domain-containing protein</fullName>
    </recommendedName>
</protein>
<dbReference type="Pfam" id="PF07762">
    <property type="entry name" value="DUF1618"/>
    <property type="match status" value="1"/>
</dbReference>
<reference evidence="3" key="2">
    <citation type="submission" date="2018-05" db="EMBL/GenBank/DDBJ databases">
        <title>OmerRS3 (Oryza meridionalis Reference Sequence Version 3).</title>
        <authorList>
            <person name="Zhang J."/>
            <person name="Kudrna D."/>
            <person name="Lee S."/>
            <person name="Talag J."/>
            <person name="Welchert J."/>
            <person name="Wing R.A."/>
        </authorList>
    </citation>
    <scope>NUCLEOTIDE SEQUENCE [LARGE SCALE GENOMIC DNA]</scope>
    <source>
        <strain evidence="3">cv. OR44</strain>
    </source>
</reference>
<feature type="domain" description="DUF1618" evidence="2">
    <location>
        <begin position="209"/>
        <end position="389"/>
    </location>
</feature>
<proteinExistence type="predicted"/>
<organism evidence="3">
    <name type="scientific">Oryza meridionalis</name>
    <dbReference type="NCBI Taxonomy" id="40149"/>
    <lineage>
        <taxon>Eukaryota</taxon>
        <taxon>Viridiplantae</taxon>
        <taxon>Streptophyta</taxon>
        <taxon>Embryophyta</taxon>
        <taxon>Tracheophyta</taxon>
        <taxon>Spermatophyta</taxon>
        <taxon>Magnoliopsida</taxon>
        <taxon>Liliopsida</taxon>
        <taxon>Poales</taxon>
        <taxon>Poaceae</taxon>
        <taxon>BOP clade</taxon>
        <taxon>Oryzoideae</taxon>
        <taxon>Oryzeae</taxon>
        <taxon>Oryzinae</taxon>
        <taxon>Oryza</taxon>
    </lineage>
</organism>
<evidence type="ECO:0000313" key="3">
    <source>
        <dbReference type="EnsemblPlants" id="OMERI03G05160.4"/>
    </source>
</evidence>
<evidence type="ECO:0000259" key="2">
    <source>
        <dbReference type="Pfam" id="PF07762"/>
    </source>
</evidence>
<sequence>MSRRIMNRESFNPPSLPNLAASRCWPESVILANRAYIADCKNPTTATAQSRDGHTVQISFCFAEAPVISYFCAHCYNPRVKVEFFTEPIIVAGEGAFVVLRVHLSSPLLSEFFIYRAGPGLPSLERVQDPTGYNSPIFYLSLLGIASCDNDDGGSCLLVGFRNRLTHYEVYVYTSTTKTWSTRKLDLSPGIRAIRPQKVINLGRGLLGWVDLWHGILIFNARDEQPQIQYVPLPEPMPLNKESFRPSNRSESCPMLFRDVICSSSGEIKFVELEQRQRKIQPIPQELEDVRQESKEDVCDRDVLDDSYLMSCAHMDDLPKEETPSFVGDGWRAVTWSRLISSNCWQKGYVIDSDDMQSTYEVLTSTQRDKGVEMLRFRDLFSVFPTLSLNGAGDLLYLKSTVKFKDLNGWVSSIDIGKKTIKVLKPYCNGRHIPFVQMFRSCVLCHHLTVLPGPENIGRFIETSSNENHPKTIAAVKISHEMVSCTSWLAFCESCQTSSELEVMPTITFSSLRNTAGYHMAQTCCFENDPRATANTTPRHPENQFTQHGYEQRENDFILSAPNFVRWHRPPFSAGGTLPPPPPTQQPSAFGTLPPPRPSQQFSACGTMLPPSSSQPFCPSVRSLAMQTFATPGPILPGPPVTPMQWPVFISPPQQQLSACAVWPQAGTLQQELPPHIPFRAHQIPATQPGKFKVLEQPQRGNLCAAKATLGAGWTYGGGGGWLSGGGGGEGEGETRGMRCCCDVVYSFHCMCCRSLAGNGAGEMGCCQRQLQDLSSAWTKEAHNNKSEISISTLFLSHFLHAHVVIVLILPENVATLSSHHETKEKVLSYSDASDVLRYAFTMTEAAIDHEYEELSLAVEHGMLLREECSIVFTFINRRPTLPPPRPLVITLVTRWLRTWAILPKPGLRDTIMMVSRLLD</sequence>